<evidence type="ECO:0000313" key="4">
    <source>
        <dbReference type="Proteomes" id="UP000509371"/>
    </source>
</evidence>
<evidence type="ECO:0000313" key="1">
    <source>
        <dbReference type="EMBL" id="AWY02013.1"/>
    </source>
</evidence>
<gene>
    <name evidence="1" type="ORF">A8139_20235</name>
    <name evidence="2" type="ORF">MP3633_3083</name>
</gene>
<reference evidence="1 3" key="1">
    <citation type="submission" date="2016-06" db="EMBL/GenBank/DDBJ databases">
        <title>The sequenced genome of the ice-adhering bacterium Marinomonas primoryensis, from Antarctica.</title>
        <authorList>
            <person name="Graham L."/>
            <person name="Vance T.D.R."/>
            <person name="Davies P.L."/>
        </authorList>
    </citation>
    <scope>NUCLEOTIDE SEQUENCE [LARGE SCALE GENOMIC DNA]</scope>
    <source>
        <strain evidence="1 3">AceL</strain>
    </source>
</reference>
<sequence length="59" mass="6774">MVYILFIRLAMLKNKGIFEQIIQLIPAAVSRLIETALCNTYYFSTQDIKVKTSIQRAPP</sequence>
<reference evidence="2 4" key="2">
    <citation type="submission" date="2020-06" db="EMBL/GenBank/DDBJ databases">
        <authorList>
            <person name="Voronona O.L."/>
            <person name="Aksenova E.I."/>
            <person name="Kunda M.S."/>
            <person name="Semenov A.N."/>
            <person name="Ryzhova N."/>
        </authorList>
    </citation>
    <scope>NUCLEOTIDE SEQUENCE [LARGE SCALE GENOMIC DNA]</scope>
    <source>
        <strain evidence="2 4">MPKMM3633</strain>
    </source>
</reference>
<accession>A0A2Z4PWZ8</accession>
<dbReference type="AlphaFoldDB" id="A0A2Z4PWZ8"/>
<evidence type="ECO:0000313" key="2">
    <source>
        <dbReference type="EMBL" id="QKK81810.1"/>
    </source>
</evidence>
<dbReference type="KEGG" id="mpri:MP3633_3083"/>
<evidence type="ECO:0000313" key="3">
    <source>
        <dbReference type="Proteomes" id="UP000249898"/>
    </source>
</evidence>
<dbReference type="EMBL" id="CP016181">
    <property type="protein sequence ID" value="AWY02013.1"/>
    <property type="molecule type" value="Genomic_DNA"/>
</dbReference>
<dbReference type="Proteomes" id="UP000249898">
    <property type="component" value="Chromosome"/>
</dbReference>
<organism evidence="1 3">
    <name type="scientific">Marinomonas primoryensis</name>
    <dbReference type="NCBI Taxonomy" id="178399"/>
    <lineage>
        <taxon>Bacteria</taxon>
        <taxon>Pseudomonadati</taxon>
        <taxon>Pseudomonadota</taxon>
        <taxon>Gammaproteobacteria</taxon>
        <taxon>Oceanospirillales</taxon>
        <taxon>Oceanospirillaceae</taxon>
        <taxon>Marinomonas</taxon>
    </lineage>
</organism>
<protein>
    <submittedName>
        <fullName evidence="1">Uncharacterized protein</fullName>
    </submittedName>
</protein>
<proteinExistence type="predicted"/>
<dbReference type="EMBL" id="CP054301">
    <property type="protein sequence ID" value="QKK81810.1"/>
    <property type="molecule type" value="Genomic_DNA"/>
</dbReference>
<dbReference type="Proteomes" id="UP000509371">
    <property type="component" value="Chromosome"/>
</dbReference>
<name>A0A2Z4PWZ8_9GAMM</name>